<protein>
    <submittedName>
        <fullName evidence="2">Uncharacterized protein</fullName>
    </submittedName>
</protein>
<evidence type="ECO:0000313" key="3">
    <source>
        <dbReference type="Proteomes" id="UP000219799"/>
    </source>
</evidence>
<reference evidence="2 3" key="1">
    <citation type="submission" date="2016-06" db="EMBL/GenBank/DDBJ databases">
        <authorList>
            <consortium name="Pathogen Informatics"/>
        </authorList>
    </citation>
    <scope>NUCLEOTIDE SEQUENCE [LARGE SCALE GENOMIC DNA]</scope>
    <source>
        <strain evidence="2">PmlGA01</strain>
    </source>
</reference>
<accession>A0A1C3L2M6</accession>
<gene>
    <name evidence="2" type="primary">PmlGA01_140022400</name>
    <name evidence="2" type="ORF">PMLGA01_140022400</name>
</gene>
<organism evidence="2 3">
    <name type="scientific">Plasmodium malariae</name>
    <dbReference type="NCBI Taxonomy" id="5858"/>
    <lineage>
        <taxon>Eukaryota</taxon>
        <taxon>Sar</taxon>
        <taxon>Alveolata</taxon>
        <taxon>Apicomplexa</taxon>
        <taxon>Aconoidasida</taxon>
        <taxon>Haemosporida</taxon>
        <taxon>Plasmodiidae</taxon>
        <taxon>Plasmodium</taxon>
        <taxon>Plasmodium (Plasmodium)</taxon>
    </lineage>
</organism>
<sequence>MYKVLYIILLSTYFIKYLFCNIIEPYEFSKRELLKIYEDFNETYLDSDNNILDAENVFHNLKLLSVCNIQKKNFVTFISKFLCKNIFFTSYIKIKNVDILYGDFVHSSLSKYLKEINFMCKYYIYDNSYEIIKCDNSTYRLENYFIGFDIEKRNDIEQRKSSYKHFLKSNNLLSKNVSTSEKGKGVLLNQGNENRNNENGNANSNNYSNDSNNSSNDTNGKHTYYGNNLDKINRNNYVCKLNMNVSSYLSYGESVILKILIGLCIRLGYKRQILFSENIFALGKLFEKNSSGSSSIFNLGFDVSSSRFYNSSEKYSIRSDNSFINRNRKDLIKTGIPRINLKFFANKSYLLWRGIELKKENFNYKLLELKNLLDQTNYRERIKSCYLNELFTYYEQDEIYIKKKFGNKIKYRNFRSKNLNKLGDSFLIVIFEYFCDKNVLSFEECISNIKSSTLLDEKAKSVLHHFLYESFVCIERCTIREEQLHIFSNDIIIEELQEYVNKSNSFTFKHKSYSKKIKDKIKKNTENRGIFLPHDDNIQKDFFENTMFTFEFESTNSILKDELDKININDNLENRICNISKYIKYHEKLYERDYRKKSNRTLNEYNIWNNLFLEHSKRKNISDFKKYEYVEGGKNNIEFSLTDIQHKISNSDTSQHSSCCNDNNDYKKENCYEKLDYHQRGNYYKNAYVHESYSEKEYNNTSNELEEYEIMDEINLLTKKYPNYLDTLFRNNKNKNKNKGIYPYLFIMHKGEKEINNLQNLYEYNTLRSVYESYHMSGGTNAKKDYNPNKNEIMRKEFFNFIYYTNNNYSFTVKNVPTKYKNILLLEEEKEEEDDEEIKIKPFINNGTEQNSNNSLLRKRNLKFLCTKDSIWPYSKKPIKFSSSSGVYCEAQFENVLSVRVLEEEQTFEYLLRHLTSKKKNKNTLRNSEQGIYYYYTEDASINGERQQRNSDTFIYPEGLLYEAKGISLDENSSVKSQIIGFHFFNNACIINYIGPGKKYHINNPILSNVLLKLVFGYCIMHGFTTLKVEAETLDYETGMKTTILEILLNGKTKYEQLGLKLTNVAIFSKELYYIITGFTSKNDLTLSGIVKFEHNLYVNHNIENFFFHYINRETKNMLYKLTFSCSEDYYPYKNCYDIYPLVRKNNDNYCYFEMNNIFKELNELFPDVCTIGSRIGKCYEQIKKYILCSNNSEGCKYYNFIIDTFIKPRRKTSFFINHNMNVQEYLTRKSYTYYLILSELIKNGESGLLEKKNYDYMTHAQAYFFLAHILKNSTFFIFWNFSTEFWKRFQYIQKNEDGNAFTDLKTQTIFCPMAYAYEFIYHFNTFYRNA</sequence>
<evidence type="ECO:0000256" key="1">
    <source>
        <dbReference type="SAM" id="MobiDB-lite"/>
    </source>
</evidence>
<evidence type="ECO:0000313" key="2">
    <source>
        <dbReference type="EMBL" id="SBT80730.1"/>
    </source>
</evidence>
<dbReference type="Proteomes" id="UP000219799">
    <property type="component" value="Chromosome 14"/>
</dbReference>
<feature type="region of interest" description="Disordered" evidence="1">
    <location>
        <begin position="186"/>
        <end position="222"/>
    </location>
</feature>
<name>A0A1C3L2M6_PLAMA</name>
<dbReference type="EMBL" id="LT594502">
    <property type="protein sequence ID" value="SBT80730.1"/>
    <property type="molecule type" value="Genomic_DNA"/>
</dbReference>
<proteinExistence type="predicted"/>
<feature type="compositionally biased region" description="Low complexity" evidence="1">
    <location>
        <begin position="189"/>
        <end position="218"/>
    </location>
</feature>
<dbReference type="VEuPathDB" id="PlasmoDB:PmUG01_14036600"/>